<dbReference type="PROSITE" id="PS00301">
    <property type="entry name" value="G_TR_1"/>
    <property type="match status" value="1"/>
</dbReference>
<evidence type="ECO:0000256" key="4">
    <source>
        <dbReference type="ARBA" id="ARBA00022917"/>
    </source>
</evidence>
<comment type="subcellular location">
    <subcellularLocation>
        <location evidence="6">Cytoplasm</location>
    </subcellularLocation>
</comment>
<dbReference type="InterPro" id="IPR004161">
    <property type="entry name" value="EFTu-like_2"/>
</dbReference>
<dbReference type="GO" id="GO:0003924">
    <property type="term" value="F:GTPase activity"/>
    <property type="evidence" value="ECO:0007669"/>
    <property type="project" value="InterPro"/>
</dbReference>
<dbReference type="PROSITE" id="PS51722">
    <property type="entry name" value="G_TR_2"/>
    <property type="match status" value="1"/>
</dbReference>
<keyword evidence="2 6" id="KW-0547">Nucleotide-binding</keyword>
<protein>
    <recommendedName>
        <fullName evidence="6 7">Elongation factor G</fullName>
        <shortName evidence="6">EF-G</shortName>
    </recommendedName>
</protein>
<dbReference type="GO" id="GO:0003746">
    <property type="term" value="F:translation elongation factor activity"/>
    <property type="evidence" value="ECO:0007669"/>
    <property type="project" value="UniProtKB-UniRule"/>
</dbReference>
<evidence type="ECO:0000256" key="5">
    <source>
        <dbReference type="ARBA" id="ARBA00023134"/>
    </source>
</evidence>
<dbReference type="InterPro" id="IPR035647">
    <property type="entry name" value="EFG_III/V"/>
</dbReference>
<dbReference type="InterPro" id="IPR027417">
    <property type="entry name" value="P-loop_NTPase"/>
</dbReference>
<dbReference type="SUPFAM" id="SSF50447">
    <property type="entry name" value="Translation proteins"/>
    <property type="match status" value="1"/>
</dbReference>
<dbReference type="PANTHER" id="PTHR43261">
    <property type="entry name" value="TRANSLATION ELONGATION FACTOR G-RELATED"/>
    <property type="match status" value="1"/>
</dbReference>
<dbReference type="GO" id="GO:0032790">
    <property type="term" value="P:ribosome disassembly"/>
    <property type="evidence" value="ECO:0007669"/>
    <property type="project" value="TreeGrafter"/>
</dbReference>
<dbReference type="CDD" id="cd04088">
    <property type="entry name" value="EFG_mtEFG_II"/>
    <property type="match status" value="1"/>
</dbReference>
<dbReference type="GO" id="GO:0005737">
    <property type="term" value="C:cytoplasm"/>
    <property type="evidence" value="ECO:0007669"/>
    <property type="project" value="UniProtKB-SubCell"/>
</dbReference>
<evidence type="ECO:0000256" key="2">
    <source>
        <dbReference type="ARBA" id="ARBA00022741"/>
    </source>
</evidence>
<dbReference type="SMART" id="SM00838">
    <property type="entry name" value="EFG_C"/>
    <property type="match status" value="1"/>
</dbReference>
<dbReference type="Gene3D" id="3.30.70.240">
    <property type="match status" value="1"/>
</dbReference>
<reference evidence="9" key="1">
    <citation type="journal article" date="2012" name="Science">
        <title>Fermentation, hydrogen, and sulfur metabolism in multiple uncultivated bacterial phyla.</title>
        <authorList>
            <person name="Wrighton K.C."/>
            <person name="Thomas B.C."/>
            <person name="Sharon I."/>
            <person name="Miller C.S."/>
            <person name="Castelle C.J."/>
            <person name="VerBerkmoes N.C."/>
            <person name="Wilkins M.J."/>
            <person name="Hettich R.L."/>
            <person name="Lipton M.S."/>
            <person name="Williams K.H."/>
            <person name="Long P.E."/>
            <person name="Banfield J.F."/>
        </authorList>
    </citation>
    <scope>NUCLEOTIDE SEQUENCE [LARGE SCALE GENOMIC DNA]</scope>
</reference>
<dbReference type="SMART" id="SM00889">
    <property type="entry name" value="EFG_IV"/>
    <property type="match status" value="1"/>
</dbReference>
<dbReference type="FunFam" id="3.30.70.240:FF:000001">
    <property type="entry name" value="Elongation factor G"/>
    <property type="match status" value="1"/>
</dbReference>
<dbReference type="InterPro" id="IPR009000">
    <property type="entry name" value="Transl_B-barrel_sf"/>
</dbReference>
<keyword evidence="4 6" id="KW-0648">Protein biosynthesis</keyword>
<dbReference type="InterPro" id="IPR009022">
    <property type="entry name" value="EFG_III"/>
</dbReference>
<dbReference type="Gene3D" id="3.30.70.870">
    <property type="entry name" value="Elongation Factor G (Translational Gtpase), domain 3"/>
    <property type="match status" value="1"/>
</dbReference>
<feature type="binding site" evidence="6">
    <location>
        <begin position="11"/>
        <end position="18"/>
    </location>
    <ligand>
        <name>GTP</name>
        <dbReference type="ChEBI" id="CHEBI:37565"/>
    </ligand>
</feature>
<dbReference type="SUPFAM" id="SSF52540">
    <property type="entry name" value="P-loop containing nucleoside triphosphate hydrolases"/>
    <property type="match status" value="1"/>
</dbReference>
<dbReference type="InterPro" id="IPR014721">
    <property type="entry name" value="Ribsml_uS5_D2-typ_fold_subgr"/>
</dbReference>
<dbReference type="HAMAP" id="MF_00054_B">
    <property type="entry name" value="EF_G_EF_2_B"/>
    <property type="match status" value="1"/>
</dbReference>
<dbReference type="NCBIfam" id="TIGR00484">
    <property type="entry name" value="EF-G"/>
    <property type="match status" value="1"/>
</dbReference>
<dbReference type="InterPro" id="IPR000640">
    <property type="entry name" value="EFG_V-like"/>
</dbReference>
<comment type="function">
    <text evidence="6">Catalyzes the GTP-dependent ribosomal translocation step during translation elongation. During this step, the ribosome changes from the pre-translocational (PRE) to the post-translocational (POST) state as the newly formed A-site-bound peptidyl-tRNA and P-site-bound deacylated tRNA move to the P and E sites, respectively. Catalyzes the coordinated movement of the two tRNA molecules, the mRNA and conformational changes in the ribosome.</text>
</comment>
<dbReference type="Gene3D" id="3.30.230.10">
    <property type="match status" value="1"/>
</dbReference>
<dbReference type="FunFam" id="3.30.230.10:FF:000003">
    <property type="entry name" value="Elongation factor G"/>
    <property type="match status" value="1"/>
</dbReference>
<evidence type="ECO:0000256" key="6">
    <source>
        <dbReference type="HAMAP-Rule" id="MF_00054"/>
    </source>
</evidence>
<dbReference type="Pfam" id="PF14492">
    <property type="entry name" value="EFG_III"/>
    <property type="match status" value="1"/>
</dbReference>
<name>K2G1E8_9BACT</name>
<dbReference type="Gene3D" id="3.40.50.300">
    <property type="entry name" value="P-loop containing nucleotide triphosphate hydrolases"/>
    <property type="match status" value="1"/>
</dbReference>
<feature type="domain" description="Tr-type G" evidence="8">
    <location>
        <begin position="2"/>
        <end position="277"/>
    </location>
</feature>
<dbReference type="NCBIfam" id="TIGR00231">
    <property type="entry name" value="small_GTP"/>
    <property type="match status" value="1"/>
</dbReference>
<feature type="binding site" evidence="6">
    <location>
        <begin position="75"/>
        <end position="79"/>
    </location>
    <ligand>
        <name>GTP</name>
        <dbReference type="ChEBI" id="CHEBI:37565"/>
    </ligand>
</feature>
<dbReference type="InterPro" id="IPR005225">
    <property type="entry name" value="Small_GTP-bd"/>
</dbReference>
<proteinExistence type="inferred from homology"/>
<dbReference type="NCBIfam" id="NF009381">
    <property type="entry name" value="PRK12740.1-5"/>
    <property type="match status" value="1"/>
</dbReference>
<dbReference type="SUPFAM" id="SSF54211">
    <property type="entry name" value="Ribosomal protein S5 domain 2-like"/>
    <property type="match status" value="1"/>
</dbReference>
<dbReference type="CDD" id="cd16262">
    <property type="entry name" value="EFG_III"/>
    <property type="match status" value="1"/>
</dbReference>
<dbReference type="Pfam" id="PF00679">
    <property type="entry name" value="EFG_C"/>
    <property type="match status" value="1"/>
</dbReference>
<keyword evidence="5 6" id="KW-0342">GTP-binding</keyword>
<dbReference type="FunFam" id="3.30.70.870:FF:000001">
    <property type="entry name" value="Elongation factor G"/>
    <property type="match status" value="1"/>
</dbReference>
<dbReference type="PRINTS" id="PR00315">
    <property type="entry name" value="ELONGATNFCT"/>
</dbReference>
<dbReference type="InterPro" id="IPR035649">
    <property type="entry name" value="EFG_V"/>
</dbReference>
<dbReference type="PANTHER" id="PTHR43261:SF1">
    <property type="entry name" value="RIBOSOME-RELEASING FACTOR 2, MITOCHONDRIAL"/>
    <property type="match status" value="1"/>
</dbReference>
<dbReference type="InterPro" id="IPR005517">
    <property type="entry name" value="Transl_elong_EFG/EF2_IV"/>
</dbReference>
<dbReference type="Pfam" id="PF00009">
    <property type="entry name" value="GTP_EFTU"/>
    <property type="match status" value="1"/>
</dbReference>
<accession>K2G1E8</accession>
<evidence type="ECO:0000259" key="8">
    <source>
        <dbReference type="PROSITE" id="PS51722"/>
    </source>
</evidence>
<evidence type="ECO:0000256" key="3">
    <source>
        <dbReference type="ARBA" id="ARBA00022768"/>
    </source>
</evidence>
<dbReference type="InterPro" id="IPR020568">
    <property type="entry name" value="Ribosomal_Su5_D2-typ_SF"/>
</dbReference>
<dbReference type="FunFam" id="2.40.30.10:FF:000006">
    <property type="entry name" value="Elongation factor G"/>
    <property type="match status" value="1"/>
</dbReference>
<dbReference type="Pfam" id="PF03144">
    <property type="entry name" value="GTP_EFTU_D2"/>
    <property type="match status" value="1"/>
</dbReference>
<keyword evidence="3 6" id="KW-0251">Elongation factor</keyword>
<dbReference type="CDD" id="cd01434">
    <property type="entry name" value="EFG_mtEFG1_IV"/>
    <property type="match status" value="1"/>
</dbReference>
<dbReference type="FunFam" id="3.40.50.300:FF:000029">
    <property type="entry name" value="Elongation factor G"/>
    <property type="match status" value="1"/>
</dbReference>
<dbReference type="InterPro" id="IPR004540">
    <property type="entry name" value="Transl_elong_EFG/EF2"/>
</dbReference>
<sequence>MRKLRNIGIIAHIDAGKTTTSERILFYTGKTHKIWEVHEGAATMDWMAQEQERGITITSAATTCFWKEHQINIIDTPGHVDFTIEVERSMRVLDGWVAVFDGSQWVEPQSETVWKQADKYNVPRIAFANKMDKTGASFDMTYESIKKRLAGNKVIAIQYPIGEENDFAGIIDLVEMKAYRFDGKMGETVVEIPVPESLKEKCASMRAELVEKAAEQSDDLMEKFFEAWDLSVADIKKGIRAWVIKSVLYPLVCGSALTNKWVQLVLDAVLDYLPSPMDINEGTISGVDVDDEEKHITFKQDPKEPLSALAFKIATDPFVWRITFVRVYSGTLKSGSYVLNSVSGEKQRIGRLLQMHANHREEIDEIPAGNIGAVIGLKDTKTWDTLCEIEKPVILERMEFPEPVISISVEPKTKADQERMGMALNKLAEEDPSFRVSSNVETGQTIIAWMGELHLEIIVDRMKREFKVECNVGAPQVAYRETITSMVKDQEFKHQKQTWGRGQYGHVVITFEPITQEMREADETLKNETVFVNKIVGWTIPKEYIPGIEKWLKESYTRGIIAGYPIVDVKATLTFGSYHDVDSNELSFKLAASKCFREATKKARPALLEPVMLVEVNTPEEYMGDVLGNLNGKRGQIIEMSERGMAKIIKVYVPLSEMFGYSTDLRSMSQGRATYVMEFHHYSQVPQNITEKIRAERWVKFEDED</sequence>
<feature type="binding site" evidence="6">
    <location>
        <begin position="129"/>
        <end position="132"/>
    </location>
    <ligand>
        <name>GTP</name>
        <dbReference type="ChEBI" id="CHEBI:37565"/>
    </ligand>
</feature>
<dbReference type="InterPro" id="IPR041095">
    <property type="entry name" value="EFG_II"/>
</dbReference>
<dbReference type="CDD" id="cd03713">
    <property type="entry name" value="EFG_mtEFG_C"/>
    <property type="match status" value="1"/>
</dbReference>
<evidence type="ECO:0000313" key="9">
    <source>
        <dbReference type="EMBL" id="EKE28037.1"/>
    </source>
</evidence>
<dbReference type="Gene3D" id="2.40.30.10">
    <property type="entry name" value="Translation factors"/>
    <property type="match status" value="1"/>
</dbReference>
<gene>
    <name evidence="6" type="primary">fusA</name>
    <name evidence="9" type="ORF">ACD_3C00109G0016</name>
</gene>
<dbReference type="GO" id="GO:0005525">
    <property type="term" value="F:GTP binding"/>
    <property type="evidence" value="ECO:0007669"/>
    <property type="project" value="UniProtKB-UniRule"/>
</dbReference>
<dbReference type="Pfam" id="PF03764">
    <property type="entry name" value="EFG_IV"/>
    <property type="match status" value="1"/>
</dbReference>
<keyword evidence="6" id="KW-0963">Cytoplasm</keyword>
<dbReference type="InterPro" id="IPR031157">
    <property type="entry name" value="G_TR_CS"/>
</dbReference>
<evidence type="ECO:0000256" key="7">
    <source>
        <dbReference type="NCBIfam" id="TIGR00484"/>
    </source>
</evidence>
<organism evidence="9">
    <name type="scientific">uncultured bacterium</name>
    <name type="common">gcode 4</name>
    <dbReference type="NCBI Taxonomy" id="1234023"/>
    <lineage>
        <taxon>Bacteria</taxon>
        <taxon>environmental samples</taxon>
    </lineage>
</organism>
<dbReference type="InterPro" id="IPR047872">
    <property type="entry name" value="EFG_IV"/>
</dbReference>
<dbReference type="EMBL" id="AMFJ01000383">
    <property type="protein sequence ID" value="EKE28037.1"/>
    <property type="molecule type" value="Genomic_DNA"/>
</dbReference>
<evidence type="ECO:0000256" key="1">
    <source>
        <dbReference type="ARBA" id="ARBA00005870"/>
    </source>
</evidence>
<dbReference type="AlphaFoldDB" id="K2G1E8"/>
<dbReference type="SUPFAM" id="SSF54980">
    <property type="entry name" value="EF-G C-terminal domain-like"/>
    <property type="match status" value="2"/>
</dbReference>
<dbReference type="InterPro" id="IPR000795">
    <property type="entry name" value="T_Tr_GTP-bd_dom"/>
</dbReference>
<comment type="caution">
    <text evidence="9">The sequence shown here is derived from an EMBL/GenBank/DDBJ whole genome shotgun (WGS) entry which is preliminary data.</text>
</comment>
<dbReference type="CDD" id="cd01886">
    <property type="entry name" value="EF-G"/>
    <property type="match status" value="1"/>
</dbReference>
<comment type="similarity">
    <text evidence="1 6">Belongs to the TRAFAC class translation factor GTPase superfamily. Classic translation factor GTPase family. EF-G/EF-2 subfamily.</text>
</comment>